<dbReference type="Proteomes" id="UP001611580">
    <property type="component" value="Unassembled WGS sequence"/>
</dbReference>
<dbReference type="RefSeq" id="WP_397405512.1">
    <property type="nucleotide sequence ID" value="NZ_JBIRYI010000009.1"/>
</dbReference>
<dbReference type="EMBL" id="JBIRYI010000009">
    <property type="protein sequence ID" value="MFI2488345.1"/>
    <property type="molecule type" value="Genomic_DNA"/>
</dbReference>
<organism evidence="1 2">
    <name type="scientific">Promicromonospora kroppenstedtii</name>
    <dbReference type="NCBI Taxonomy" id="440482"/>
    <lineage>
        <taxon>Bacteria</taxon>
        <taxon>Bacillati</taxon>
        <taxon>Actinomycetota</taxon>
        <taxon>Actinomycetes</taxon>
        <taxon>Micrococcales</taxon>
        <taxon>Promicromonosporaceae</taxon>
        <taxon>Promicromonospora</taxon>
    </lineage>
</organism>
<dbReference type="Gene3D" id="3.40.50.300">
    <property type="entry name" value="P-loop containing nucleotide triphosphate hydrolases"/>
    <property type="match status" value="1"/>
</dbReference>
<evidence type="ECO:0000313" key="1">
    <source>
        <dbReference type="EMBL" id="MFI2488345.1"/>
    </source>
</evidence>
<gene>
    <name evidence="1" type="ORF">ACH47X_15640</name>
</gene>
<sequence>MVSTVGGVRPEPGRVIGVVGARGGAGASVVAACVAHGLRRGGERATLVDLDAHGAGTDLLLGCDGVRGARWPDLVEARGEVDGVGVVAALPRWGAVPVLSGTASGTPPDDDVVLGVCRGLVRAGETLVLDLPRPGAWGTATRRDGASVPDGGPDPGDGLAVRALLAACETALLVVPLTLPATVGAQRARDALREAGVTDLRVVARGPAPGAVHQDDVGAALGLPLAGAVGRDAGLTRAIDRGEGPVVSGRTLLGRFAHDLAAAL</sequence>
<comment type="caution">
    <text evidence="1">The sequence shown here is derived from an EMBL/GenBank/DDBJ whole genome shotgun (WGS) entry which is preliminary data.</text>
</comment>
<accession>A0ABW7XML3</accession>
<protein>
    <submittedName>
        <fullName evidence="1">Pilus assembly protein FlpE</fullName>
    </submittedName>
</protein>
<keyword evidence="2" id="KW-1185">Reference proteome</keyword>
<dbReference type="SUPFAM" id="SSF52540">
    <property type="entry name" value="P-loop containing nucleoside triphosphate hydrolases"/>
    <property type="match status" value="1"/>
</dbReference>
<dbReference type="InterPro" id="IPR027417">
    <property type="entry name" value="P-loop_NTPase"/>
</dbReference>
<evidence type="ECO:0000313" key="2">
    <source>
        <dbReference type="Proteomes" id="UP001611580"/>
    </source>
</evidence>
<proteinExistence type="predicted"/>
<reference evidence="1 2" key="1">
    <citation type="submission" date="2024-10" db="EMBL/GenBank/DDBJ databases">
        <title>The Natural Products Discovery Center: Release of the First 8490 Sequenced Strains for Exploring Actinobacteria Biosynthetic Diversity.</title>
        <authorList>
            <person name="Kalkreuter E."/>
            <person name="Kautsar S.A."/>
            <person name="Yang D."/>
            <person name="Bader C.D."/>
            <person name="Teijaro C.N."/>
            <person name="Fluegel L."/>
            <person name="Davis C.M."/>
            <person name="Simpson J.R."/>
            <person name="Lauterbach L."/>
            <person name="Steele A.D."/>
            <person name="Gui C."/>
            <person name="Meng S."/>
            <person name="Li G."/>
            <person name="Viehrig K."/>
            <person name="Ye F."/>
            <person name="Su P."/>
            <person name="Kiefer A.F."/>
            <person name="Nichols A."/>
            <person name="Cepeda A.J."/>
            <person name="Yan W."/>
            <person name="Fan B."/>
            <person name="Jiang Y."/>
            <person name="Adhikari A."/>
            <person name="Zheng C.-J."/>
            <person name="Schuster L."/>
            <person name="Cowan T.M."/>
            <person name="Smanski M.J."/>
            <person name="Chevrette M.G."/>
            <person name="De Carvalho L.P.S."/>
            <person name="Shen B."/>
        </authorList>
    </citation>
    <scope>NUCLEOTIDE SEQUENCE [LARGE SCALE GENOMIC DNA]</scope>
    <source>
        <strain evidence="1 2">NPDC019481</strain>
    </source>
</reference>
<name>A0ABW7XML3_9MICO</name>